<name>A0A9D2GWC1_9BACE</name>
<dbReference type="Pfam" id="PF13177">
    <property type="entry name" value="DNA_pol3_delta2"/>
    <property type="match status" value="1"/>
</dbReference>
<evidence type="ECO:0000313" key="2">
    <source>
        <dbReference type="Proteomes" id="UP000824108"/>
    </source>
</evidence>
<reference evidence="1" key="1">
    <citation type="journal article" date="2021" name="PeerJ">
        <title>Extensive microbial diversity within the chicken gut microbiome revealed by metagenomics and culture.</title>
        <authorList>
            <person name="Gilroy R."/>
            <person name="Ravi A."/>
            <person name="Getino M."/>
            <person name="Pursley I."/>
            <person name="Horton D.L."/>
            <person name="Alikhan N.F."/>
            <person name="Baker D."/>
            <person name="Gharbi K."/>
            <person name="Hall N."/>
            <person name="Watson M."/>
            <person name="Adriaenssens E.M."/>
            <person name="Foster-Nyarko E."/>
            <person name="Jarju S."/>
            <person name="Secka A."/>
            <person name="Antonio M."/>
            <person name="Oren A."/>
            <person name="Chaudhuri R.R."/>
            <person name="La Ragione R."/>
            <person name="Hildebrand F."/>
            <person name="Pallen M.J."/>
        </authorList>
    </citation>
    <scope>NUCLEOTIDE SEQUENCE</scope>
    <source>
        <strain evidence="1">CHK118-2852</strain>
    </source>
</reference>
<reference evidence="1" key="2">
    <citation type="submission" date="2021-04" db="EMBL/GenBank/DDBJ databases">
        <authorList>
            <person name="Gilroy R."/>
        </authorList>
    </citation>
    <scope>NUCLEOTIDE SEQUENCE</scope>
    <source>
        <strain evidence="1">CHK118-2852</strain>
    </source>
</reference>
<comment type="caution">
    <text evidence="1">The sequence shown here is derived from an EMBL/GenBank/DDBJ whole genome shotgun (WGS) entry which is preliminary data.</text>
</comment>
<dbReference type="Proteomes" id="UP000824108">
    <property type="component" value="Unassembled WGS sequence"/>
</dbReference>
<evidence type="ECO:0000313" key="1">
    <source>
        <dbReference type="EMBL" id="HIZ91197.1"/>
    </source>
</evidence>
<dbReference type="InterPro" id="IPR027417">
    <property type="entry name" value="P-loop_NTPase"/>
</dbReference>
<dbReference type="EMBL" id="DXAV01000032">
    <property type="protein sequence ID" value="HIZ91197.1"/>
    <property type="molecule type" value="Genomic_DNA"/>
</dbReference>
<dbReference type="Gene3D" id="3.40.50.300">
    <property type="entry name" value="P-loop containing nucleotide triphosphate hydrolases"/>
    <property type="match status" value="1"/>
</dbReference>
<sequence>MFSFGDVIGQKEVIGRLKAEVEQGRTAHALLLTGPRGAGKLPLALALARRLCCMHPEGGEACGQCVSCCQWEKLAHPDVHFVFPIVNNKKVSDDYLPLWRKMLMENTYTDLGRWMELIEAGNTQPQIYATESDQTLRKLSLKSSQGGWRVVVVWLPERMNEPCANKMLKLLEEPPERTAFLMVSEEPERLLSTIVSRTQRIYVPRIEEEDMIRVLTTRYGQTEELAQSLAHRADGSFLKVLELMGQSGEQALCFELFTRLMRLAWQRDIRGMKAWSEQVAVLGRERQKMFLEYAQRMVRENFIANFHQMGMNYMGPDEQQFATRFAPFVNERNIVGMTDLLSKAQEHIQQNVNPRMVFFDVILNMTVLIKLKTEN</sequence>
<gene>
    <name evidence="1" type="ORF">H9807_03640</name>
</gene>
<dbReference type="AlphaFoldDB" id="A0A9D2GWC1"/>
<dbReference type="SUPFAM" id="SSF52540">
    <property type="entry name" value="P-loop containing nucleoside triphosphate hydrolases"/>
    <property type="match status" value="1"/>
</dbReference>
<dbReference type="PANTHER" id="PTHR11669">
    <property type="entry name" value="REPLICATION FACTOR C / DNA POLYMERASE III GAMMA-TAU SUBUNIT"/>
    <property type="match status" value="1"/>
</dbReference>
<dbReference type="PANTHER" id="PTHR11669:SF8">
    <property type="entry name" value="DNA POLYMERASE III SUBUNIT DELTA"/>
    <property type="match status" value="1"/>
</dbReference>
<dbReference type="InterPro" id="IPR050238">
    <property type="entry name" value="DNA_Rep/Repair_Clamp_Loader"/>
</dbReference>
<accession>A0A9D2GWC1</accession>
<dbReference type="GO" id="GO:0006261">
    <property type="term" value="P:DNA-templated DNA replication"/>
    <property type="evidence" value="ECO:0007669"/>
    <property type="project" value="TreeGrafter"/>
</dbReference>
<organism evidence="1 2">
    <name type="scientific">Candidatus Bacteroides merdavium</name>
    <dbReference type="NCBI Taxonomy" id="2838472"/>
    <lineage>
        <taxon>Bacteria</taxon>
        <taxon>Pseudomonadati</taxon>
        <taxon>Bacteroidota</taxon>
        <taxon>Bacteroidia</taxon>
        <taxon>Bacteroidales</taxon>
        <taxon>Bacteroidaceae</taxon>
        <taxon>Bacteroides</taxon>
    </lineage>
</organism>
<proteinExistence type="predicted"/>
<protein>
    <submittedName>
        <fullName evidence="1">DNA polymerase III subunit</fullName>
    </submittedName>
</protein>